<feature type="domain" description="3-hydroxyacyl-CoA dehydrogenase NAD binding" evidence="10">
    <location>
        <begin position="5"/>
        <end position="77"/>
    </location>
</feature>
<accession>A0A0R2D7F8</accession>
<comment type="pathway">
    <text evidence="1">Lipid metabolism; fatty acid beta-oxidation.</text>
</comment>
<dbReference type="PATRIC" id="fig|1423796.3.peg.440"/>
<dbReference type="InterPro" id="IPR022694">
    <property type="entry name" value="3-OHacyl-CoA_DH"/>
</dbReference>
<dbReference type="AlphaFoldDB" id="A0A0R2D7F8"/>
<evidence type="ECO:0000256" key="3">
    <source>
        <dbReference type="ARBA" id="ARBA00022832"/>
    </source>
</evidence>
<protein>
    <submittedName>
        <fullName evidence="11">3-hydroxybutyryl-CoA dehydrogenase</fullName>
    </submittedName>
</protein>
<evidence type="ECO:0000256" key="5">
    <source>
        <dbReference type="ARBA" id="ARBA00023027"/>
    </source>
</evidence>
<feature type="site" description="Important for catalytic activity" evidence="8">
    <location>
        <position position="173"/>
    </location>
</feature>
<dbReference type="Proteomes" id="UP000051638">
    <property type="component" value="Unassembled WGS sequence"/>
</dbReference>
<comment type="catalytic activity">
    <reaction evidence="7">
        <text>a (3S)-3-hydroxyacyl-CoA + NAD(+) = a 3-oxoacyl-CoA + NADH + H(+)</text>
        <dbReference type="Rhea" id="RHEA:22432"/>
        <dbReference type="ChEBI" id="CHEBI:15378"/>
        <dbReference type="ChEBI" id="CHEBI:57318"/>
        <dbReference type="ChEBI" id="CHEBI:57540"/>
        <dbReference type="ChEBI" id="CHEBI:57945"/>
        <dbReference type="ChEBI" id="CHEBI:90726"/>
        <dbReference type="EC" id="1.1.1.35"/>
    </reaction>
</comment>
<proteinExistence type="predicted"/>
<evidence type="ECO:0000256" key="4">
    <source>
        <dbReference type="ARBA" id="ARBA00023002"/>
    </source>
</evidence>
<dbReference type="STRING" id="1423796.FC24_GL000428"/>
<evidence type="ECO:0000259" key="10">
    <source>
        <dbReference type="Pfam" id="PF02737"/>
    </source>
</evidence>
<evidence type="ECO:0000256" key="7">
    <source>
        <dbReference type="ARBA" id="ARBA00049556"/>
    </source>
</evidence>
<name>A0A0R2D7F8_9LACO</name>
<organism evidence="11 12">
    <name type="scientific">Loigolactobacillus rennini DSM 20253</name>
    <dbReference type="NCBI Taxonomy" id="1423796"/>
    <lineage>
        <taxon>Bacteria</taxon>
        <taxon>Bacillati</taxon>
        <taxon>Bacillota</taxon>
        <taxon>Bacilli</taxon>
        <taxon>Lactobacillales</taxon>
        <taxon>Lactobacillaceae</taxon>
        <taxon>Loigolactobacillus</taxon>
    </lineage>
</organism>
<dbReference type="NCBIfam" id="NF006143">
    <property type="entry name" value="PRK08293.1"/>
    <property type="match status" value="1"/>
</dbReference>
<dbReference type="InterPro" id="IPR008927">
    <property type="entry name" value="6-PGluconate_DH-like_C_sf"/>
</dbReference>
<evidence type="ECO:0000313" key="12">
    <source>
        <dbReference type="Proteomes" id="UP000051638"/>
    </source>
</evidence>
<evidence type="ECO:0000256" key="1">
    <source>
        <dbReference type="ARBA" id="ARBA00005005"/>
    </source>
</evidence>
<keyword evidence="6" id="KW-0443">Lipid metabolism</keyword>
<dbReference type="SUPFAM" id="SSF48179">
    <property type="entry name" value="6-phosphogluconate dehydrogenase C-terminal domain-like"/>
    <property type="match status" value="1"/>
</dbReference>
<sequence length="330" mass="35777">MTIKNVTVAGTGVLGSQIAFQIAFKGFNVTVYDIDAAILTQAKAKLANLKTIYKKELTKTKKQFGQSSAHLTYNANLLPALNQNIETVIQQSAHAIETAPERLHYTASLEQAAAEADLVIEAIPEKITIKQAFYQQLAPLAPAKTIFATNSSTLVPSQFAAATGRPKRFLALHFANEIWKNNTAEIMGHADTDPKIFQEVVAFASSIGMIPIPVKKEQPGYILNSILVPFLDAAQLLYLNGVGDIETIDKTWMLATGAAQGPFGMMDVIGIVTVYNIIKNFAATTGAEKYTQLAKLLKANYLDQGKLGASSGEGFYRYPNPAYQQPGFLS</sequence>
<dbReference type="InterPro" id="IPR006176">
    <property type="entry name" value="3-OHacyl-CoA_DH_NAD-bd"/>
</dbReference>
<dbReference type="InterPro" id="IPR006108">
    <property type="entry name" value="3HC_DH_C"/>
</dbReference>
<dbReference type="PANTHER" id="PTHR43561:SF3">
    <property type="entry name" value="HYDROXYACYL-COENZYME A DEHYDROGENASE, MITOCHONDRIAL"/>
    <property type="match status" value="1"/>
</dbReference>
<dbReference type="Gene3D" id="1.10.1040.10">
    <property type="entry name" value="N-(1-d-carboxylethyl)-l-norvaline Dehydrogenase, domain 2"/>
    <property type="match status" value="1"/>
</dbReference>
<dbReference type="PANTHER" id="PTHR43561">
    <property type="match status" value="1"/>
</dbReference>
<evidence type="ECO:0000256" key="2">
    <source>
        <dbReference type="ARBA" id="ARBA00005086"/>
    </source>
</evidence>
<evidence type="ECO:0000313" key="11">
    <source>
        <dbReference type="EMBL" id="KRM99314.1"/>
    </source>
</evidence>
<dbReference type="InterPro" id="IPR052242">
    <property type="entry name" value="Mito_3-hydroxyacyl-CoA_DH"/>
</dbReference>
<keyword evidence="12" id="KW-1185">Reference proteome</keyword>
<dbReference type="Pfam" id="PF02737">
    <property type="entry name" value="3HCDH_N"/>
    <property type="match status" value="2"/>
</dbReference>
<dbReference type="GO" id="GO:0003857">
    <property type="term" value="F:(3S)-3-hydroxyacyl-CoA dehydrogenase (NAD+) activity"/>
    <property type="evidence" value="ECO:0007669"/>
    <property type="project" value="UniProtKB-EC"/>
</dbReference>
<evidence type="ECO:0000259" key="9">
    <source>
        <dbReference type="Pfam" id="PF00725"/>
    </source>
</evidence>
<dbReference type="InterPro" id="IPR036291">
    <property type="entry name" value="NAD(P)-bd_dom_sf"/>
</dbReference>
<dbReference type="GO" id="GO:0070403">
    <property type="term" value="F:NAD+ binding"/>
    <property type="evidence" value="ECO:0007669"/>
    <property type="project" value="InterPro"/>
</dbReference>
<evidence type="ECO:0000256" key="8">
    <source>
        <dbReference type="PIRSR" id="PIRSR000105-1"/>
    </source>
</evidence>
<dbReference type="InterPro" id="IPR013328">
    <property type="entry name" value="6PGD_dom2"/>
</dbReference>
<dbReference type="PIRSF" id="PIRSF000105">
    <property type="entry name" value="HCDH"/>
    <property type="match status" value="1"/>
</dbReference>
<dbReference type="Gene3D" id="3.40.50.720">
    <property type="entry name" value="NAD(P)-binding Rossmann-like Domain"/>
    <property type="match status" value="1"/>
</dbReference>
<feature type="domain" description="3-hydroxyacyl-CoA dehydrogenase C-terminal" evidence="9">
    <location>
        <begin position="220"/>
        <end position="318"/>
    </location>
</feature>
<reference evidence="11 12" key="1">
    <citation type="journal article" date="2015" name="Genome Announc.">
        <title>Expanding the biotechnology potential of lactobacilli through comparative genomics of 213 strains and associated genera.</title>
        <authorList>
            <person name="Sun Z."/>
            <person name="Harris H.M."/>
            <person name="McCann A."/>
            <person name="Guo C."/>
            <person name="Argimon S."/>
            <person name="Zhang W."/>
            <person name="Yang X."/>
            <person name="Jeffery I.B."/>
            <person name="Cooney J.C."/>
            <person name="Kagawa T.F."/>
            <person name="Liu W."/>
            <person name="Song Y."/>
            <person name="Salvetti E."/>
            <person name="Wrobel A."/>
            <person name="Rasinkangas P."/>
            <person name="Parkhill J."/>
            <person name="Rea M.C."/>
            <person name="O'Sullivan O."/>
            <person name="Ritari J."/>
            <person name="Douillard F.P."/>
            <person name="Paul Ross R."/>
            <person name="Yang R."/>
            <person name="Briner A.E."/>
            <person name="Felis G.E."/>
            <person name="de Vos W.M."/>
            <person name="Barrangou R."/>
            <person name="Klaenhammer T.R."/>
            <person name="Caufield P.W."/>
            <person name="Cui Y."/>
            <person name="Zhang H."/>
            <person name="O'Toole P.W."/>
        </authorList>
    </citation>
    <scope>NUCLEOTIDE SEQUENCE [LARGE SCALE GENOMIC DNA]</scope>
    <source>
        <strain evidence="11 12">DSM 20253</strain>
    </source>
</reference>
<keyword evidence="4" id="KW-0560">Oxidoreductase</keyword>
<dbReference type="OrthoDB" id="9771883at2"/>
<dbReference type="GO" id="GO:0006635">
    <property type="term" value="P:fatty acid beta-oxidation"/>
    <property type="evidence" value="ECO:0007669"/>
    <property type="project" value="TreeGrafter"/>
</dbReference>
<gene>
    <name evidence="11" type="ORF">FC24_GL000428</name>
</gene>
<dbReference type="SUPFAM" id="SSF51735">
    <property type="entry name" value="NAD(P)-binding Rossmann-fold domains"/>
    <property type="match status" value="1"/>
</dbReference>
<evidence type="ECO:0000256" key="6">
    <source>
        <dbReference type="ARBA" id="ARBA00023098"/>
    </source>
</evidence>
<dbReference type="Pfam" id="PF00725">
    <property type="entry name" value="3HCDH"/>
    <property type="match status" value="1"/>
</dbReference>
<dbReference type="RefSeq" id="WP_057873303.1">
    <property type="nucleotide sequence ID" value="NZ_AYYI01000016.1"/>
</dbReference>
<comment type="caution">
    <text evidence="11">The sequence shown here is derived from an EMBL/GenBank/DDBJ whole genome shotgun (WGS) entry which is preliminary data.</text>
</comment>
<keyword evidence="5" id="KW-0520">NAD</keyword>
<keyword evidence="3" id="KW-0276">Fatty acid metabolism</keyword>
<dbReference type="EMBL" id="AYYI01000016">
    <property type="protein sequence ID" value="KRM99314.1"/>
    <property type="molecule type" value="Genomic_DNA"/>
</dbReference>
<comment type="pathway">
    <text evidence="2">Lipid metabolism; butanoate metabolism.</text>
</comment>
<feature type="domain" description="3-hydroxyacyl-CoA dehydrogenase NAD binding" evidence="10">
    <location>
        <begin position="90"/>
        <end position="215"/>
    </location>
</feature>